<keyword evidence="1" id="KW-0732">Signal</keyword>
<evidence type="ECO:0000256" key="1">
    <source>
        <dbReference type="SAM" id="SignalP"/>
    </source>
</evidence>
<dbReference type="Pfam" id="PF07007">
    <property type="entry name" value="LprI"/>
    <property type="match status" value="1"/>
</dbReference>
<evidence type="ECO:0000313" key="4">
    <source>
        <dbReference type="Proteomes" id="UP000322545"/>
    </source>
</evidence>
<feature type="domain" description="Lysozyme inhibitor LprI-like N-terminal" evidence="2">
    <location>
        <begin position="29"/>
        <end position="123"/>
    </location>
</feature>
<dbReference type="EMBL" id="FRCB01000003">
    <property type="protein sequence ID" value="SHL90395.1"/>
    <property type="molecule type" value="Genomic_DNA"/>
</dbReference>
<dbReference type="RefSeq" id="WP_149779113.1">
    <property type="nucleotide sequence ID" value="NZ_FRCB01000003.1"/>
</dbReference>
<accession>A0A1M7EF35</accession>
<proteinExistence type="predicted"/>
<evidence type="ECO:0000313" key="3">
    <source>
        <dbReference type="EMBL" id="SHL90395.1"/>
    </source>
</evidence>
<name>A0A1M7EF35_9RHOB</name>
<dbReference type="Proteomes" id="UP000322545">
    <property type="component" value="Unassembled WGS sequence"/>
</dbReference>
<evidence type="ECO:0000259" key="2">
    <source>
        <dbReference type="Pfam" id="PF07007"/>
    </source>
</evidence>
<dbReference type="Gene3D" id="1.20.1270.180">
    <property type="match status" value="1"/>
</dbReference>
<gene>
    <name evidence="3" type="ORF">SAMN05443432_103337</name>
</gene>
<feature type="signal peptide" evidence="1">
    <location>
        <begin position="1"/>
        <end position="20"/>
    </location>
</feature>
<keyword evidence="4" id="KW-1185">Reference proteome</keyword>
<organism evidence="3 4">
    <name type="scientific">Roseovarius litoreus</name>
    <dbReference type="NCBI Taxonomy" id="1155722"/>
    <lineage>
        <taxon>Bacteria</taxon>
        <taxon>Pseudomonadati</taxon>
        <taxon>Pseudomonadota</taxon>
        <taxon>Alphaproteobacteria</taxon>
        <taxon>Rhodobacterales</taxon>
        <taxon>Roseobacteraceae</taxon>
        <taxon>Roseovarius</taxon>
    </lineage>
</organism>
<dbReference type="InterPro" id="IPR009739">
    <property type="entry name" value="LprI-like_N"/>
</dbReference>
<sequence>MKRLLAAMLCAFCVPSAVFSDPATECGGSSQVEIGACVAETLERVDLTVDIYLGFAMRAAEALDEITGRSSAVPALDAGQAAWSAYRDAHCDYVGATFGGGSGTAIGVDSCKIKLGRDRAEDLMRYAQ</sequence>
<reference evidence="3 4" key="1">
    <citation type="submission" date="2016-11" db="EMBL/GenBank/DDBJ databases">
        <authorList>
            <person name="Varghese N."/>
            <person name="Submissions S."/>
        </authorList>
    </citation>
    <scope>NUCLEOTIDE SEQUENCE [LARGE SCALE GENOMIC DNA]</scope>
    <source>
        <strain evidence="3 4">DSM 28249</strain>
    </source>
</reference>
<protein>
    <recommendedName>
        <fullName evidence="2">Lysozyme inhibitor LprI-like N-terminal domain-containing protein</fullName>
    </recommendedName>
</protein>
<feature type="chain" id="PRO_5013359864" description="Lysozyme inhibitor LprI-like N-terminal domain-containing protein" evidence="1">
    <location>
        <begin position="21"/>
        <end position="128"/>
    </location>
</feature>
<dbReference type="AlphaFoldDB" id="A0A1M7EF35"/>